<proteinExistence type="predicted"/>
<dbReference type="PANTHER" id="PTHR40254">
    <property type="entry name" value="BLR0577 PROTEIN"/>
    <property type="match status" value="1"/>
</dbReference>
<keyword evidence="3" id="KW-1185">Reference proteome</keyword>
<name>A0ABS9KXA8_9BACT</name>
<evidence type="ECO:0000313" key="2">
    <source>
        <dbReference type="EMBL" id="MCG2617002.1"/>
    </source>
</evidence>
<dbReference type="Gene3D" id="3.50.50.60">
    <property type="entry name" value="FAD/NAD(P)-binding domain"/>
    <property type="match status" value="1"/>
</dbReference>
<comment type="caution">
    <text evidence="2">The sequence shown here is derived from an EMBL/GenBank/DDBJ whole genome shotgun (WGS) entry which is preliminary data.</text>
</comment>
<dbReference type="RefSeq" id="WP_237875539.1">
    <property type="nucleotide sequence ID" value="NZ_JAKLTR010000016.1"/>
</dbReference>
<organism evidence="2 3">
    <name type="scientific">Terrimonas ginsenosidimutans</name>
    <dbReference type="NCBI Taxonomy" id="2908004"/>
    <lineage>
        <taxon>Bacteria</taxon>
        <taxon>Pseudomonadati</taxon>
        <taxon>Bacteroidota</taxon>
        <taxon>Chitinophagia</taxon>
        <taxon>Chitinophagales</taxon>
        <taxon>Chitinophagaceae</taxon>
        <taxon>Terrimonas</taxon>
    </lineage>
</organism>
<dbReference type="SUPFAM" id="SSF51905">
    <property type="entry name" value="FAD/NAD(P)-binding domain"/>
    <property type="match status" value="1"/>
</dbReference>
<dbReference type="InterPro" id="IPR038732">
    <property type="entry name" value="HpyO/CreE_NAD-binding"/>
</dbReference>
<dbReference type="InterPro" id="IPR052189">
    <property type="entry name" value="L-asp_N-monooxygenase_NS-form"/>
</dbReference>
<protein>
    <submittedName>
        <fullName evidence="2">FAD/NAD(P)-binding protein</fullName>
    </submittedName>
</protein>
<gene>
    <name evidence="2" type="ORF">LZZ85_22090</name>
</gene>
<dbReference type="PANTHER" id="PTHR40254:SF1">
    <property type="entry name" value="BLR0577 PROTEIN"/>
    <property type="match status" value="1"/>
</dbReference>
<feature type="domain" description="FAD-dependent urate hydroxylase HpyO/Asp monooxygenase CreE-like FAD/NAD(P)-binding" evidence="1">
    <location>
        <begin position="13"/>
        <end position="174"/>
    </location>
</feature>
<evidence type="ECO:0000313" key="3">
    <source>
        <dbReference type="Proteomes" id="UP001165367"/>
    </source>
</evidence>
<dbReference type="InterPro" id="IPR036188">
    <property type="entry name" value="FAD/NAD-bd_sf"/>
</dbReference>
<sequence length="581" mass="65962">MSHNSTSRILNIALIGGGPSALYMLKKLVQQSTLSIAVHVFERKQTLGMGMPYSEEGADYEHITNVSGNEIPDLRESLEAWVKQQDHEWLKQFDIDPARFHEYKVLPRLLFGHYLSAQFEEWLEQGRQKGIEVNTHTGVNVTDIRDEQISGRVSIQLDHDGWLTFDKVVICSGHYWPVSHEGKVPGYFDSPYPPAKLRGLTGKPVAIRGSSLTAIDAIRTLARANGAFHYTRDRKNCTYTPEPEYNGFRITLFSRSGLLPAVRFHLEDSQLHRGNTLTEDQVDLIREANNGFLPLDEVFERNFKQPLVEANPSFYKKIEHMSMEDFVEYVMNYRENMPPFELLKKEYDEAEESIRQKKSIHWKEMLGSLSFTMNYPAKYFSGEDMQRLHKTLLPLISIVIAYIPQSSVEEMLALHNAGLLELISVGDDSEVIPRSEGGATIVYQLNDERIEKSFDYFVDSIGQPHLSREELPFPSLVKDQIVSGAKVRFRDPEAGFALYEQGHKKIQPQKTCCFLSLAGIAINDAFQVISEKGEPSDRIFMMAVPFMGGYNPDYSGLDFCDKASDLIVAEMKKHGGMLLAS</sequence>
<evidence type="ECO:0000259" key="1">
    <source>
        <dbReference type="Pfam" id="PF13454"/>
    </source>
</evidence>
<accession>A0ABS9KXA8</accession>
<reference evidence="2" key="1">
    <citation type="submission" date="2022-01" db="EMBL/GenBank/DDBJ databases">
        <authorList>
            <person name="Jo J.-H."/>
            <person name="Im W.-T."/>
        </authorList>
    </citation>
    <scope>NUCLEOTIDE SEQUENCE</scope>
    <source>
        <strain evidence="2">NA20</strain>
    </source>
</reference>
<dbReference type="Proteomes" id="UP001165367">
    <property type="component" value="Unassembled WGS sequence"/>
</dbReference>
<dbReference type="EMBL" id="JAKLTR010000016">
    <property type="protein sequence ID" value="MCG2617002.1"/>
    <property type="molecule type" value="Genomic_DNA"/>
</dbReference>
<dbReference type="Pfam" id="PF13454">
    <property type="entry name" value="NAD_binding_9"/>
    <property type="match status" value="1"/>
</dbReference>